<evidence type="ECO:0000313" key="2">
    <source>
        <dbReference type="Proteomes" id="UP001500393"/>
    </source>
</evidence>
<name>A0ABN2EWB3_9ACTN</name>
<evidence type="ECO:0000313" key="1">
    <source>
        <dbReference type="EMBL" id="GAA1616470.1"/>
    </source>
</evidence>
<reference evidence="1 2" key="1">
    <citation type="journal article" date="2019" name="Int. J. Syst. Evol. Microbiol.">
        <title>The Global Catalogue of Microorganisms (GCM) 10K type strain sequencing project: providing services to taxonomists for standard genome sequencing and annotation.</title>
        <authorList>
            <consortium name="The Broad Institute Genomics Platform"/>
            <consortium name="The Broad Institute Genome Sequencing Center for Infectious Disease"/>
            <person name="Wu L."/>
            <person name="Ma J."/>
        </authorList>
    </citation>
    <scope>NUCLEOTIDE SEQUENCE [LARGE SCALE GENOMIC DNA]</scope>
    <source>
        <strain evidence="1 2">JCM 14969</strain>
    </source>
</reference>
<accession>A0ABN2EWB3</accession>
<gene>
    <name evidence="1" type="ORF">GCM10009789_83090</name>
</gene>
<comment type="caution">
    <text evidence="1">The sequence shown here is derived from an EMBL/GenBank/DDBJ whole genome shotgun (WGS) entry which is preliminary data.</text>
</comment>
<dbReference type="EMBL" id="BAAAOS010000066">
    <property type="protein sequence ID" value="GAA1616470.1"/>
    <property type="molecule type" value="Genomic_DNA"/>
</dbReference>
<dbReference type="Proteomes" id="UP001500393">
    <property type="component" value="Unassembled WGS sequence"/>
</dbReference>
<protein>
    <recommendedName>
        <fullName evidence="3">YbaB/EbfC DNA-binding family protein</fullName>
    </recommendedName>
</protein>
<proteinExistence type="predicted"/>
<organism evidence="1 2">
    <name type="scientific">Kribbella sancticallisti</name>
    <dbReference type="NCBI Taxonomy" id="460087"/>
    <lineage>
        <taxon>Bacteria</taxon>
        <taxon>Bacillati</taxon>
        <taxon>Actinomycetota</taxon>
        <taxon>Actinomycetes</taxon>
        <taxon>Propionibacteriales</taxon>
        <taxon>Kribbellaceae</taxon>
        <taxon>Kribbella</taxon>
    </lineage>
</organism>
<evidence type="ECO:0008006" key="3">
    <source>
        <dbReference type="Google" id="ProtNLM"/>
    </source>
</evidence>
<dbReference type="RefSeq" id="WP_344222285.1">
    <property type="nucleotide sequence ID" value="NZ_BAAAOS010000066.1"/>
</dbReference>
<sequence length="153" mass="16787">MNEIQPSDEVRQLTQELGERLDRGRQAAAATRGAAGVRAIELWRQRELVRRARDNSLATDDPTAAQRVHGIHLVEIDIELTELLDRGVPPHAAQSVALAGSASALLRDLVTTQGVESRSVNEWLARFDKWMAKYGEIEPPPESATDAGEADGR</sequence>
<keyword evidence="2" id="KW-1185">Reference proteome</keyword>